<protein>
    <submittedName>
        <fullName evidence="3">Nucleotide sugar dehydrogenase</fullName>
    </submittedName>
</protein>
<feature type="domain" description="UDP-glucose/GDP-mannose dehydrogenase N-terminal" evidence="2">
    <location>
        <begin position="6"/>
        <end position="151"/>
    </location>
</feature>
<keyword evidence="4" id="KW-1185">Reference proteome</keyword>
<dbReference type="AlphaFoldDB" id="A0A7X8SPZ7"/>
<accession>A0A7X8SPZ7</accession>
<dbReference type="InterPro" id="IPR036291">
    <property type="entry name" value="NAD(P)-bd_dom_sf"/>
</dbReference>
<feature type="non-terminal residue" evidence="3">
    <location>
        <position position="154"/>
    </location>
</feature>
<dbReference type="GO" id="GO:0006024">
    <property type="term" value="P:glycosaminoglycan biosynthetic process"/>
    <property type="evidence" value="ECO:0007669"/>
    <property type="project" value="TreeGrafter"/>
</dbReference>
<dbReference type="SUPFAM" id="SSF51735">
    <property type="entry name" value="NAD(P)-binding Rossmann-fold domains"/>
    <property type="match status" value="1"/>
</dbReference>
<organism evidence="3 4">
    <name type="scientific">Flammeovirga agarivorans</name>
    <dbReference type="NCBI Taxonomy" id="2726742"/>
    <lineage>
        <taxon>Bacteria</taxon>
        <taxon>Pseudomonadati</taxon>
        <taxon>Bacteroidota</taxon>
        <taxon>Cytophagia</taxon>
        <taxon>Cytophagales</taxon>
        <taxon>Flammeovirgaceae</taxon>
        <taxon>Flammeovirga</taxon>
    </lineage>
</organism>
<evidence type="ECO:0000313" key="3">
    <source>
        <dbReference type="EMBL" id="NLR94275.1"/>
    </source>
</evidence>
<dbReference type="InterPro" id="IPR001732">
    <property type="entry name" value="UDP-Glc/GDP-Man_DH_N"/>
</dbReference>
<evidence type="ECO:0000256" key="1">
    <source>
        <dbReference type="ARBA" id="ARBA00047473"/>
    </source>
</evidence>
<comment type="caution">
    <text evidence="3">The sequence shown here is derived from an EMBL/GenBank/DDBJ whole genome shotgun (WGS) entry which is preliminary data.</text>
</comment>
<dbReference type="PANTHER" id="PTHR11374:SF3">
    <property type="entry name" value="UDP-GLUCOSE 6-DEHYDROGENASE"/>
    <property type="match status" value="1"/>
</dbReference>
<evidence type="ECO:0000259" key="2">
    <source>
        <dbReference type="Pfam" id="PF03721"/>
    </source>
</evidence>
<dbReference type="PANTHER" id="PTHR11374">
    <property type="entry name" value="UDP-GLUCOSE DEHYDROGENASE/UDP-MANNAC DEHYDROGENASE"/>
    <property type="match status" value="1"/>
</dbReference>
<dbReference type="Proteomes" id="UP000585050">
    <property type="component" value="Unassembled WGS sequence"/>
</dbReference>
<reference evidence="3 4" key="1">
    <citation type="submission" date="2020-04" db="EMBL/GenBank/DDBJ databases">
        <title>Flammeovirga sp. SR4, a novel species isolated from seawater.</title>
        <authorList>
            <person name="Wang X."/>
        </authorList>
    </citation>
    <scope>NUCLEOTIDE SEQUENCE [LARGE SCALE GENOMIC DNA]</scope>
    <source>
        <strain evidence="3 4">SR4</strain>
    </source>
</reference>
<dbReference type="GO" id="GO:0003979">
    <property type="term" value="F:UDP-glucose 6-dehydrogenase activity"/>
    <property type="evidence" value="ECO:0007669"/>
    <property type="project" value="UniProtKB-EC"/>
</dbReference>
<dbReference type="InterPro" id="IPR028356">
    <property type="entry name" value="UDPglc_DH_euk"/>
</dbReference>
<comment type="catalytic activity">
    <reaction evidence="1">
        <text>UDP-alpha-D-glucose + 2 NAD(+) + H2O = UDP-alpha-D-glucuronate + 2 NADH + 3 H(+)</text>
        <dbReference type="Rhea" id="RHEA:23596"/>
        <dbReference type="ChEBI" id="CHEBI:15377"/>
        <dbReference type="ChEBI" id="CHEBI:15378"/>
        <dbReference type="ChEBI" id="CHEBI:57540"/>
        <dbReference type="ChEBI" id="CHEBI:57945"/>
        <dbReference type="ChEBI" id="CHEBI:58052"/>
        <dbReference type="ChEBI" id="CHEBI:58885"/>
        <dbReference type="EC" id="1.1.1.22"/>
    </reaction>
</comment>
<name>A0A7X8SPZ7_9BACT</name>
<dbReference type="EMBL" id="JABAIL010000010">
    <property type="protein sequence ID" value="NLR94275.1"/>
    <property type="molecule type" value="Genomic_DNA"/>
</dbReference>
<dbReference type="Pfam" id="PF03721">
    <property type="entry name" value="UDPG_MGDP_dh_N"/>
    <property type="match status" value="1"/>
</dbReference>
<dbReference type="GO" id="GO:0051287">
    <property type="term" value="F:NAD binding"/>
    <property type="evidence" value="ECO:0007669"/>
    <property type="project" value="InterPro"/>
</dbReference>
<sequence>MKEIKNICCIGAGYVGGPTMAVIALKNPNIKVNIVDINAQRIADWNHEDLDKLPIYEPGLAEVVGQTRGKNLFFSTDVVQGIKDADMIFISVNTPTKTYGKGKGQAADLKYIELCARQIAEVAVNDKIVVEKSTLPVRTAEALKDILSNSESKF</sequence>
<evidence type="ECO:0000313" key="4">
    <source>
        <dbReference type="Proteomes" id="UP000585050"/>
    </source>
</evidence>
<dbReference type="Gene3D" id="3.40.50.720">
    <property type="entry name" value="NAD(P)-binding Rossmann-like Domain"/>
    <property type="match status" value="1"/>
</dbReference>
<proteinExistence type="predicted"/>
<gene>
    <name evidence="3" type="ORF">HGP29_23935</name>
</gene>